<dbReference type="EMBL" id="BMEX01000004">
    <property type="protein sequence ID" value="GGA42196.1"/>
    <property type="molecule type" value="Genomic_DNA"/>
</dbReference>
<evidence type="ECO:0000313" key="2">
    <source>
        <dbReference type="Proteomes" id="UP000617979"/>
    </source>
</evidence>
<name>A0ABQ1GEP3_9BACL</name>
<dbReference type="Proteomes" id="UP000617979">
    <property type="component" value="Unassembled WGS sequence"/>
</dbReference>
<dbReference type="SUPFAM" id="SSF52096">
    <property type="entry name" value="ClpP/crotonase"/>
    <property type="match status" value="1"/>
</dbReference>
<evidence type="ECO:0000313" key="1">
    <source>
        <dbReference type="EMBL" id="GGA42196.1"/>
    </source>
</evidence>
<protein>
    <recommendedName>
        <fullName evidence="3">Enoyl-CoA hydratase</fullName>
    </recommendedName>
</protein>
<proteinExistence type="predicted"/>
<organism evidence="1 2">
    <name type="scientific">Kroppenstedtia guangzhouensis</name>
    <dbReference type="NCBI Taxonomy" id="1274356"/>
    <lineage>
        <taxon>Bacteria</taxon>
        <taxon>Bacillati</taxon>
        <taxon>Bacillota</taxon>
        <taxon>Bacilli</taxon>
        <taxon>Bacillales</taxon>
        <taxon>Thermoactinomycetaceae</taxon>
        <taxon>Kroppenstedtia</taxon>
    </lineage>
</organism>
<dbReference type="Gene3D" id="3.30.300.220">
    <property type="match status" value="1"/>
</dbReference>
<sequence>MKSQGETIAWELKEGVGVITLNRPEVYNAFNREMDRALITALREAASDSRVRHW</sequence>
<evidence type="ECO:0008006" key="3">
    <source>
        <dbReference type="Google" id="ProtNLM"/>
    </source>
</evidence>
<dbReference type="InterPro" id="IPR029045">
    <property type="entry name" value="ClpP/crotonase-like_dom_sf"/>
</dbReference>
<comment type="caution">
    <text evidence="1">The sequence shown here is derived from an EMBL/GenBank/DDBJ whole genome shotgun (WGS) entry which is preliminary data.</text>
</comment>
<gene>
    <name evidence="1" type="ORF">GCM10007416_13950</name>
</gene>
<accession>A0ABQ1GEP3</accession>
<keyword evidence="2" id="KW-1185">Reference proteome</keyword>
<dbReference type="InterPro" id="IPR001753">
    <property type="entry name" value="Enoyl-CoA_hydra/iso"/>
</dbReference>
<dbReference type="Pfam" id="PF00378">
    <property type="entry name" value="ECH_1"/>
    <property type="match status" value="1"/>
</dbReference>
<reference evidence="2" key="1">
    <citation type="journal article" date="2019" name="Int. J. Syst. Evol. Microbiol.">
        <title>The Global Catalogue of Microorganisms (GCM) 10K type strain sequencing project: providing services to taxonomists for standard genome sequencing and annotation.</title>
        <authorList>
            <consortium name="The Broad Institute Genomics Platform"/>
            <consortium name="The Broad Institute Genome Sequencing Center for Infectious Disease"/>
            <person name="Wu L."/>
            <person name="Ma J."/>
        </authorList>
    </citation>
    <scope>NUCLEOTIDE SEQUENCE [LARGE SCALE GENOMIC DNA]</scope>
    <source>
        <strain evidence="2">CGMCC 1.12404</strain>
    </source>
</reference>